<dbReference type="OrthoDB" id="693939at2759"/>
<gene>
    <name evidence="3" type="ORF">CEURO_LOCUS422</name>
</gene>
<evidence type="ECO:0000256" key="2">
    <source>
        <dbReference type="SAM" id="Phobius"/>
    </source>
</evidence>
<evidence type="ECO:0000313" key="4">
    <source>
        <dbReference type="Proteomes" id="UP001152484"/>
    </source>
</evidence>
<feature type="region of interest" description="Disordered" evidence="1">
    <location>
        <begin position="106"/>
        <end position="131"/>
    </location>
</feature>
<dbReference type="Proteomes" id="UP001152484">
    <property type="component" value="Unassembled WGS sequence"/>
</dbReference>
<keyword evidence="2" id="KW-0812">Transmembrane</keyword>
<reference evidence="3" key="1">
    <citation type="submission" date="2022-07" db="EMBL/GenBank/DDBJ databases">
        <authorList>
            <person name="Macas J."/>
            <person name="Novak P."/>
            <person name="Neumann P."/>
        </authorList>
    </citation>
    <scope>NUCLEOTIDE SEQUENCE</scope>
</reference>
<proteinExistence type="predicted"/>
<dbReference type="EMBL" id="CAMAPE010000002">
    <property type="protein sequence ID" value="CAH9052924.1"/>
    <property type="molecule type" value="Genomic_DNA"/>
</dbReference>
<name>A0A9P0VWG2_CUSEU</name>
<keyword evidence="2" id="KW-1133">Transmembrane helix</keyword>
<evidence type="ECO:0000313" key="3">
    <source>
        <dbReference type="EMBL" id="CAH9052924.1"/>
    </source>
</evidence>
<keyword evidence="2" id="KW-0472">Membrane</keyword>
<evidence type="ECO:0000256" key="1">
    <source>
        <dbReference type="SAM" id="MobiDB-lite"/>
    </source>
</evidence>
<dbReference type="AlphaFoldDB" id="A0A9P0VWG2"/>
<comment type="caution">
    <text evidence="3">The sequence shown here is derived from an EMBL/GenBank/DDBJ whole genome shotgun (WGS) entry which is preliminary data.</text>
</comment>
<accession>A0A9P0VWG2</accession>
<sequence>MYIHIASTTTFLTLSSCLLLFRLLFLFSCCVQLEFMQIHRTFVLFLALSSLIYPLSASSRHAKENRRETRQAEIALMEESERVPNDLGAGEEFGIIWKGRGRMDMETNDYQSSAPNNKHDNFDIPPPEGSN</sequence>
<feature type="transmembrane region" description="Helical" evidence="2">
    <location>
        <begin position="36"/>
        <end position="57"/>
    </location>
</feature>
<protein>
    <submittedName>
        <fullName evidence="3">Uncharacterized protein</fullName>
    </submittedName>
</protein>
<keyword evidence="4" id="KW-1185">Reference proteome</keyword>
<organism evidence="3 4">
    <name type="scientific">Cuscuta europaea</name>
    <name type="common">European dodder</name>
    <dbReference type="NCBI Taxonomy" id="41803"/>
    <lineage>
        <taxon>Eukaryota</taxon>
        <taxon>Viridiplantae</taxon>
        <taxon>Streptophyta</taxon>
        <taxon>Embryophyta</taxon>
        <taxon>Tracheophyta</taxon>
        <taxon>Spermatophyta</taxon>
        <taxon>Magnoliopsida</taxon>
        <taxon>eudicotyledons</taxon>
        <taxon>Gunneridae</taxon>
        <taxon>Pentapetalae</taxon>
        <taxon>asterids</taxon>
        <taxon>lamiids</taxon>
        <taxon>Solanales</taxon>
        <taxon>Convolvulaceae</taxon>
        <taxon>Cuscuteae</taxon>
        <taxon>Cuscuta</taxon>
        <taxon>Cuscuta subgen. Cuscuta</taxon>
    </lineage>
</organism>